<sequence length="197" mass="23149">MIAQEVLLLTRSLLRDDDYKNLRFSDRELLDSMQRVQDELITLFRENIQVLCFKPKSAIFDLPQKVAYIHGITLNGTSIPYLQKHTAHSINSLVFTHLYENTYSILNYPIDKYDEISITYSALSEKIEPNDELVLDSSYNKALSLGIVCEMFLREVNEINIQKKQFYEREYEKEKGVIRTHKNSSNNKRVLQTKTQY</sequence>
<accession>A0A377JLE2</accession>
<gene>
    <name evidence="1" type="ORF">NCTC12221_00023</name>
    <name evidence="2" type="ORF">NCTC12221_01878</name>
</gene>
<evidence type="ECO:0000313" key="1">
    <source>
        <dbReference type="EMBL" id="STP08611.1"/>
    </source>
</evidence>
<organism evidence="1 3">
    <name type="scientific">Helicobacter cinaedi</name>
    <dbReference type="NCBI Taxonomy" id="213"/>
    <lineage>
        <taxon>Bacteria</taxon>
        <taxon>Pseudomonadati</taxon>
        <taxon>Campylobacterota</taxon>
        <taxon>Epsilonproteobacteria</taxon>
        <taxon>Campylobacterales</taxon>
        <taxon>Helicobacteraceae</taxon>
        <taxon>Helicobacter</taxon>
    </lineage>
</organism>
<dbReference type="Proteomes" id="UP000255335">
    <property type="component" value="Unassembled WGS sequence"/>
</dbReference>
<dbReference type="AlphaFoldDB" id="A0A377JLE2"/>
<dbReference type="EMBL" id="UGHZ01000001">
    <property type="protein sequence ID" value="STP08611.1"/>
    <property type="molecule type" value="Genomic_DNA"/>
</dbReference>
<proteinExistence type="predicted"/>
<protein>
    <submittedName>
        <fullName evidence="1">Uncharacterized protein</fullName>
    </submittedName>
</protein>
<name>A0A377JLE2_9HELI</name>
<dbReference type="RefSeq" id="WP_115025477.1">
    <property type="nucleotide sequence ID" value="NZ_UGHZ01000001.1"/>
</dbReference>
<dbReference type="EMBL" id="UGHZ01000006">
    <property type="protein sequence ID" value="STP13800.1"/>
    <property type="molecule type" value="Genomic_DNA"/>
</dbReference>
<evidence type="ECO:0000313" key="2">
    <source>
        <dbReference type="EMBL" id="STP13800.1"/>
    </source>
</evidence>
<reference evidence="1 3" key="1">
    <citation type="submission" date="2018-06" db="EMBL/GenBank/DDBJ databases">
        <authorList>
            <consortium name="Pathogen Informatics"/>
            <person name="Doyle S."/>
        </authorList>
    </citation>
    <scope>NUCLEOTIDE SEQUENCE [LARGE SCALE GENOMIC DNA]</scope>
    <source>
        <strain evidence="1 3">NCTC12221</strain>
    </source>
</reference>
<evidence type="ECO:0000313" key="3">
    <source>
        <dbReference type="Proteomes" id="UP000255335"/>
    </source>
</evidence>